<dbReference type="InterPro" id="IPR000700">
    <property type="entry name" value="PAS-assoc_C"/>
</dbReference>
<dbReference type="Gene3D" id="3.30.450.40">
    <property type="match status" value="2"/>
</dbReference>
<dbReference type="PRINTS" id="PR00344">
    <property type="entry name" value="BCTRLSENSOR"/>
</dbReference>
<evidence type="ECO:0000256" key="7">
    <source>
        <dbReference type="ARBA" id="ARBA00022490"/>
    </source>
</evidence>
<evidence type="ECO:0000256" key="16">
    <source>
        <dbReference type="ARBA" id="ARBA00023136"/>
    </source>
</evidence>
<evidence type="ECO:0000256" key="22">
    <source>
        <dbReference type="PROSITE-ProRule" id="PRU00703"/>
    </source>
</evidence>
<dbReference type="SUPFAM" id="SSF55781">
    <property type="entry name" value="GAF domain-like"/>
    <property type="match status" value="2"/>
</dbReference>
<dbReference type="SMART" id="SM00086">
    <property type="entry name" value="PAC"/>
    <property type="match status" value="5"/>
</dbReference>
<evidence type="ECO:0000259" key="28">
    <source>
        <dbReference type="PROSITE" id="PS50113"/>
    </source>
</evidence>
<dbReference type="SUPFAM" id="SSF54631">
    <property type="entry name" value="CBS-domain pair"/>
    <property type="match status" value="2"/>
</dbReference>
<evidence type="ECO:0000313" key="31">
    <source>
        <dbReference type="EMBL" id="OJJ24370.1"/>
    </source>
</evidence>
<dbReference type="InterPro" id="IPR011006">
    <property type="entry name" value="CheY-like_superfamily"/>
</dbReference>
<feature type="modified residue" description="4-aspartylphosphate" evidence="21">
    <location>
        <position position="1622"/>
    </location>
</feature>
<keyword evidence="10" id="KW-0812">Transmembrane</keyword>
<evidence type="ECO:0000256" key="8">
    <source>
        <dbReference type="ARBA" id="ARBA00022553"/>
    </source>
</evidence>
<proteinExistence type="inferred from homology"/>
<evidence type="ECO:0000259" key="29">
    <source>
        <dbReference type="PROSITE" id="PS50894"/>
    </source>
</evidence>
<dbReference type="Pfam" id="PF13426">
    <property type="entry name" value="PAS_9"/>
    <property type="match status" value="2"/>
</dbReference>
<dbReference type="GO" id="GO:0000155">
    <property type="term" value="F:phosphorelay sensor kinase activity"/>
    <property type="evidence" value="ECO:0007669"/>
    <property type="project" value="InterPro"/>
</dbReference>
<dbReference type="InterPro" id="IPR013655">
    <property type="entry name" value="PAS_fold_3"/>
</dbReference>
<keyword evidence="22" id="KW-0129">CBS domain</keyword>
<dbReference type="Pfam" id="PF08447">
    <property type="entry name" value="PAS_3"/>
    <property type="match status" value="3"/>
</dbReference>
<evidence type="ECO:0000259" key="30">
    <source>
        <dbReference type="PROSITE" id="PS51371"/>
    </source>
</evidence>
<dbReference type="Gene3D" id="3.10.580.10">
    <property type="entry name" value="CBS-domain"/>
    <property type="match status" value="2"/>
</dbReference>
<evidence type="ECO:0000256" key="14">
    <source>
        <dbReference type="ARBA" id="ARBA00022989"/>
    </source>
</evidence>
<evidence type="ECO:0000256" key="20">
    <source>
        <dbReference type="PROSITE-ProRule" id="PRU00110"/>
    </source>
</evidence>
<name>A0A1L9QNX0_9CYAN</name>
<dbReference type="PANTHER" id="PTHR45339:SF1">
    <property type="entry name" value="HYBRID SIGNAL TRANSDUCTION HISTIDINE KINASE J"/>
    <property type="match status" value="1"/>
</dbReference>
<evidence type="ECO:0000259" key="24">
    <source>
        <dbReference type="PROSITE" id="PS50046"/>
    </source>
</evidence>
<dbReference type="SMART" id="SM00065">
    <property type="entry name" value="GAF"/>
    <property type="match status" value="2"/>
</dbReference>
<dbReference type="SUPFAM" id="SSF52172">
    <property type="entry name" value="CheY-like"/>
    <property type="match status" value="2"/>
</dbReference>
<dbReference type="FunFam" id="3.30.565.10:FF:000010">
    <property type="entry name" value="Sensor histidine kinase RcsC"/>
    <property type="match status" value="1"/>
</dbReference>
<evidence type="ECO:0000259" key="25">
    <source>
        <dbReference type="PROSITE" id="PS50109"/>
    </source>
</evidence>
<accession>A0A1L9QNX0</accession>
<feature type="domain" description="PAS" evidence="27">
    <location>
        <begin position="503"/>
        <end position="573"/>
    </location>
</feature>
<dbReference type="InterPro" id="IPR036890">
    <property type="entry name" value="HATPase_C_sf"/>
</dbReference>
<dbReference type="Proteomes" id="UP000183940">
    <property type="component" value="Unassembled WGS sequence"/>
</dbReference>
<dbReference type="InterPro" id="IPR003018">
    <property type="entry name" value="GAF"/>
</dbReference>
<feature type="domain" description="Response regulatory" evidence="26">
    <location>
        <begin position="1719"/>
        <end position="1843"/>
    </location>
</feature>
<feature type="modified residue" description="4-aspartylphosphate" evidence="21">
    <location>
        <position position="1768"/>
    </location>
</feature>
<evidence type="ECO:0000256" key="10">
    <source>
        <dbReference type="ARBA" id="ARBA00022692"/>
    </source>
</evidence>
<dbReference type="CDD" id="cd16922">
    <property type="entry name" value="HATPase_EvgS-ArcB-TorS-like"/>
    <property type="match status" value="1"/>
</dbReference>
<feature type="domain" description="PAC" evidence="28">
    <location>
        <begin position="1131"/>
        <end position="1183"/>
    </location>
</feature>
<feature type="domain" description="CBS" evidence="30">
    <location>
        <begin position="170"/>
        <end position="225"/>
    </location>
</feature>
<evidence type="ECO:0000256" key="2">
    <source>
        <dbReference type="ARBA" id="ARBA00004496"/>
    </source>
</evidence>
<reference evidence="31" key="1">
    <citation type="submission" date="2016-10" db="EMBL/GenBank/DDBJ databases">
        <title>CRISPR-Cas defence system in Roseofilum reptotaenium: evidence of a bacteriophage-cyanobacterium arms race in the coral black band disease.</title>
        <authorList>
            <person name="Buerger P."/>
            <person name="Wood-Charlson E.M."/>
            <person name="Weynberg K.D."/>
            <person name="Willis B."/>
            <person name="Van Oppen M.J."/>
        </authorList>
    </citation>
    <scope>NUCLEOTIDE SEQUENCE [LARGE SCALE GENOMIC DNA]</scope>
    <source>
        <strain evidence="31">AO1-A</strain>
    </source>
</reference>
<dbReference type="CDD" id="cd00082">
    <property type="entry name" value="HisKA"/>
    <property type="match status" value="1"/>
</dbReference>
<feature type="coiled-coil region" evidence="23">
    <location>
        <begin position="293"/>
        <end position="321"/>
    </location>
</feature>
<feature type="domain" description="HPt" evidence="29">
    <location>
        <begin position="1889"/>
        <end position="1991"/>
    </location>
</feature>
<dbReference type="SMART" id="SM00116">
    <property type="entry name" value="CBS"/>
    <property type="match status" value="4"/>
</dbReference>
<evidence type="ECO:0000256" key="11">
    <source>
        <dbReference type="ARBA" id="ARBA00022741"/>
    </source>
</evidence>
<dbReference type="InterPro" id="IPR036097">
    <property type="entry name" value="HisK_dim/P_sf"/>
</dbReference>
<dbReference type="FunFam" id="1.10.287.130:FF:000002">
    <property type="entry name" value="Two-component osmosensing histidine kinase"/>
    <property type="match status" value="1"/>
</dbReference>
<evidence type="ECO:0000259" key="27">
    <source>
        <dbReference type="PROSITE" id="PS50112"/>
    </source>
</evidence>
<dbReference type="GO" id="GO:0005737">
    <property type="term" value="C:cytoplasm"/>
    <property type="evidence" value="ECO:0007669"/>
    <property type="project" value="UniProtKB-SubCell"/>
</dbReference>
<keyword evidence="13" id="KW-0067">ATP-binding</keyword>
<keyword evidence="7" id="KW-0963">Cytoplasm</keyword>
<dbReference type="PROSITE" id="PS51371">
    <property type="entry name" value="CBS"/>
    <property type="match status" value="4"/>
</dbReference>
<dbReference type="PROSITE" id="PS50110">
    <property type="entry name" value="RESPONSE_REGULATORY"/>
    <property type="match status" value="2"/>
</dbReference>
<dbReference type="InterPro" id="IPR004358">
    <property type="entry name" value="Sig_transdc_His_kin-like_C"/>
</dbReference>
<dbReference type="InterPro" id="IPR029016">
    <property type="entry name" value="GAF-like_dom_sf"/>
</dbReference>
<feature type="domain" description="Histidine kinase" evidence="25">
    <location>
        <begin position="1328"/>
        <end position="1549"/>
    </location>
</feature>
<comment type="similarity">
    <text evidence="4">In the N-terminal section; belongs to the phytochrome family.</text>
</comment>
<sequence>MFFNPTILTKRGEGYRAIVRKPLVASTDTLVKEAIAKMSTVHSNCNLTQGNQRVAENPYIQSVSSCVIITSKKKVIGIITEQDLVRLLAQEQPLDQLTLGAVMTHPVITLKEEEFMDLCGGINLLKEHHIRHLPIVDPQENLVGLVTDESLRQRSGPIDLLRLCLVQEVMTQKVICSSPQDSLLHIAQVMAKHSISCVVIAEQGFPVGIITEHDLVQFHALGVDLERAIAEKVMSYPVFTVQPGDSLLSVQQLMQKYSIRRVVVTSSEGKLCGIITETNLLEALDPLELYKLADDLEQEVMHLEAQRIALLEARNAELEREKLIADVAAQIRSSLSLETILQTTVEQVRPLLESDRVQIWHLQPHGEVLVVAESIDRGQSSHLGERMLGCCPEQINQSYDPEDIGAIADIEMISIPECYRQQLRDLQIRSQILIPLYCCSRELWGWLNVSESLQPRQWKPSEVKLLQTLAVQLEIAIQQATTHEKLQQELRQKEEAQNRLRESEQRYASLAEAIPVGIFRTDQSGKCIYVNSKWSALTGVSLEQALGDQWVYVIHPEDRPRVRDVWTQAMENHSPCQLEYRLQRADGRIIWVYGQSVVERDHTGEVMGYVGSIIDISDRKSAELRVEQENRFSGQILDQMAEGLCVCHNIDVFPYVRFTVWNQQIERITGYSLEEVNRLGWYQSLYPDPEIQQQAIARMERMRDGHNLMAEEWEIEHKDGSKRVIAISTSLLQSEEGTTHVLGLMQDITQRKQAQRALDNLVVGTAATTGDNFFPALVKYISEALNVSYALVSEIVGNRLSTLAFWGKGQWHTQFSYPIANTPCEQALDRGVYVCINAVKEHFPDDPDLGVLGAESYLGIAIYNAQGEAIGSLCILDTQPLQNPQWAEQILRVFAARAGAELERQRASRLLEELNQQLENKVIERTAALKDREARYRALMDGAGDAIVLTDRQGKIQEVNIKAQQLFGYSRETFCDMHWSDVFPPEALSEMEEAFEAIANQDIDQLLDIECESETGDLIPVDVSTSVITIEGETLIQGIFREITARKQAELERQELIAELSTFKEALDQSALVAITDAQGIITYVNEEFCSLSGYSQQELIGKTHRVINSGYHDTAFFQYLWGTISQGKIWNGEICNRAKNGQLYWVSSTIVPFINGQGKAFQYLTIRFDITARKLAELALQERETQLLLALEVSGAIAWQQDLRTKSIYFSSTLNQDMPVEMDYDRSLALIHPDDVERLKYANQKATEERSSFQIEHRVCADPNLINPFWHWFQVNATVVCDQEGQPIRMIGMSVDITKHKLAEQELQEAKEAAEYANRAKSEFLALMSHEIRTPMNGVLGLTHLILKTDLNEEQKDYLKKIQSSAHSLLSILNDILDFSKIEAGKMQLEYAPFQLESILDNLYNLFSFKTKEKGLDLLFEVDSNVPSYVIGDVLRLSQVLINFTSNAVKFTEKGCVMISIETLALTERLVKLKFEVNDTGIGLTSDQLDTLFEAFTQADASISRKYQGTGLGLAICKRLVTLMGGMIEVKSEVNQGTTFSFELEFPYLCALGDYSQSLEIPNLAGSKALVVDDHPFSREMLVKILHSFGLEAMAVGSGGEAIASLEAARDLAPFNLVLIDAYMPNMNGLETLRRIKADPLLAGIAHMLMVTAHTEERILETAPWLDPKVLVTKPINRSQLLETILLVLGYNIPFNQNLSIASSSALDKQLKQIQGAQILLVEDNEVNALIARELLQSVGLKVEWAINGKEAISKVRSHAFDLILMDIRMPEVDGLTATREIRAMAEEGNLETERFATVPIVAMTAHAMDGDRAKSLAAGMNDHVAKPVNPEALYSALLRWIAPGMYTTPEESQQQVEHIAQQEKDKPVYPSVPGINVEAGLSRMQGNWQGYQGLLKLFDQHYQDFGLHFKGTISRQEWLSAQEQVHGLKGAAGNIGANQVYVWAVKVEERLKLDPINVEQLQADRMGLLEALDQVLEGIKHLPDTVEEQKQWNQERIAQLISQILDLLDTDLIEAISLVDDLKQEAIDTPLEPKIYRLEERLEDFEIEEAHRLFEDLRAML</sequence>
<dbReference type="SMART" id="SM00388">
    <property type="entry name" value="HisKA"/>
    <property type="match status" value="1"/>
</dbReference>
<keyword evidence="9" id="KW-0808">Transferase</keyword>
<evidence type="ECO:0000256" key="5">
    <source>
        <dbReference type="ARBA" id="ARBA00012438"/>
    </source>
</evidence>
<comment type="caution">
    <text evidence="31">The sequence shown here is derived from an EMBL/GenBank/DDBJ whole genome shotgun (WGS) entry which is preliminary data.</text>
</comment>
<dbReference type="InterPro" id="IPR001610">
    <property type="entry name" value="PAC"/>
</dbReference>
<dbReference type="InterPro" id="IPR036641">
    <property type="entry name" value="HPT_dom_sf"/>
</dbReference>
<feature type="coiled-coil region" evidence="23">
    <location>
        <begin position="897"/>
        <end position="931"/>
    </location>
</feature>
<evidence type="ECO:0000256" key="4">
    <source>
        <dbReference type="ARBA" id="ARBA00006402"/>
    </source>
</evidence>
<protein>
    <recommendedName>
        <fullName evidence="19">Circadian input-output histidine kinase CikA</fullName>
        <ecNumber evidence="5">2.7.13.3</ecNumber>
    </recommendedName>
    <alternativeName>
        <fullName evidence="18">Sensory/regulatory protein RpfC</fullName>
    </alternativeName>
</protein>
<dbReference type="Pfam" id="PF00512">
    <property type="entry name" value="HisKA"/>
    <property type="match status" value="1"/>
</dbReference>
<keyword evidence="32" id="KW-1185">Reference proteome</keyword>
<evidence type="ECO:0000256" key="3">
    <source>
        <dbReference type="ARBA" id="ARBA00004651"/>
    </source>
</evidence>
<feature type="domain" description="PAC" evidence="28">
    <location>
        <begin position="1254"/>
        <end position="1310"/>
    </location>
</feature>
<feature type="domain" description="PAS" evidence="27">
    <location>
        <begin position="932"/>
        <end position="1002"/>
    </location>
</feature>
<dbReference type="Pfam" id="PF00571">
    <property type="entry name" value="CBS"/>
    <property type="match status" value="4"/>
</dbReference>
<dbReference type="InterPro" id="IPR008207">
    <property type="entry name" value="Sig_transdc_His_kin_Hpt_dom"/>
</dbReference>
<dbReference type="Gene3D" id="1.10.287.130">
    <property type="match status" value="1"/>
</dbReference>
<evidence type="ECO:0000256" key="18">
    <source>
        <dbReference type="ARBA" id="ARBA00068150"/>
    </source>
</evidence>
<dbReference type="InterPro" id="IPR005467">
    <property type="entry name" value="His_kinase_dom"/>
</dbReference>
<dbReference type="Gene3D" id="1.20.120.160">
    <property type="entry name" value="HPT domain"/>
    <property type="match status" value="1"/>
</dbReference>
<keyword evidence="12" id="KW-0418">Kinase</keyword>
<dbReference type="InterPro" id="IPR003661">
    <property type="entry name" value="HisK_dim/P_dom"/>
</dbReference>
<dbReference type="CDD" id="cd04620">
    <property type="entry name" value="CBS_two-component_sensor_histidine_kinase_repeat1"/>
    <property type="match status" value="1"/>
</dbReference>
<dbReference type="InterPro" id="IPR035965">
    <property type="entry name" value="PAS-like_dom_sf"/>
</dbReference>
<dbReference type="EMBL" id="MLAW01000032">
    <property type="protein sequence ID" value="OJJ24370.1"/>
    <property type="molecule type" value="Genomic_DNA"/>
</dbReference>
<dbReference type="Gene3D" id="3.30.565.10">
    <property type="entry name" value="Histidine kinase-like ATPase, C-terminal domain"/>
    <property type="match status" value="1"/>
</dbReference>
<keyword evidence="11" id="KW-0547">Nucleotide-binding</keyword>
<dbReference type="GO" id="GO:0032991">
    <property type="term" value="C:protein-containing complex"/>
    <property type="evidence" value="ECO:0007669"/>
    <property type="project" value="UniProtKB-ARBA"/>
</dbReference>
<dbReference type="SUPFAM" id="SSF47226">
    <property type="entry name" value="Histidine-containing phosphotransfer domain, HPT domain"/>
    <property type="match status" value="1"/>
</dbReference>
<evidence type="ECO:0000256" key="13">
    <source>
        <dbReference type="ARBA" id="ARBA00022840"/>
    </source>
</evidence>
<dbReference type="PROSITE" id="PS50894">
    <property type="entry name" value="HPT"/>
    <property type="match status" value="1"/>
</dbReference>
<dbReference type="Pfam" id="PF00072">
    <property type="entry name" value="Response_reg"/>
    <property type="match status" value="2"/>
</dbReference>
<dbReference type="Pfam" id="PF01590">
    <property type="entry name" value="GAF"/>
    <property type="match status" value="2"/>
</dbReference>
<dbReference type="Gene3D" id="3.40.50.2300">
    <property type="match status" value="2"/>
</dbReference>
<dbReference type="CDD" id="cd17546">
    <property type="entry name" value="REC_hyHK_CKI1_RcsC-like"/>
    <property type="match status" value="2"/>
</dbReference>
<dbReference type="EC" id="2.7.13.3" evidence="5"/>
<dbReference type="SUPFAM" id="SSF55874">
    <property type="entry name" value="ATPase domain of HSP90 chaperone/DNA topoisomerase II/histidine kinase"/>
    <property type="match status" value="1"/>
</dbReference>
<dbReference type="PANTHER" id="PTHR45339">
    <property type="entry name" value="HYBRID SIGNAL TRANSDUCTION HISTIDINE KINASE J"/>
    <property type="match status" value="1"/>
</dbReference>
<feature type="domain" description="CBS" evidence="30">
    <location>
        <begin position="103"/>
        <end position="163"/>
    </location>
</feature>
<evidence type="ECO:0000256" key="15">
    <source>
        <dbReference type="ARBA" id="ARBA00023012"/>
    </source>
</evidence>
<feature type="domain" description="PAC" evidence="28">
    <location>
        <begin position="709"/>
        <end position="760"/>
    </location>
</feature>
<feature type="domain" description="Phytochrome chromophore attachment site" evidence="24">
    <location>
        <begin position="336"/>
        <end position="472"/>
    </location>
</feature>
<dbReference type="SMART" id="SM00387">
    <property type="entry name" value="HATPase_c"/>
    <property type="match status" value="1"/>
</dbReference>
<dbReference type="PROSITE" id="PS50113">
    <property type="entry name" value="PAC"/>
    <property type="match status" value="4"/>
</dbReference>
<feature type="coiled-coil region" evidence="23">
    <location>
        <begin position="476"/>
        <end position="513"/>
    </location>
</feature>
<dbReference type="NCBIfam" id="TIGR00229">
    <property type="entry name" value="sensory_box"/>
    <property type="match status" value="4"/>
</dbReference>
<dbReference type="SUPFAM" id="SSF55785">
    <property type="entry name" value="PYP-like sensor domain (PAS domain)"/>
    <property type="match status" value="5"/>
</dbReference>
<feature type="domain" description="Response regulatory" evidence="26">
    <location>
        <begin position="1569"/>
        <end position="1690"/>
    </location>
</feature>
<gene>
    <name evidence="31" type="ORF">BI308_16930</name>
</gene>
<evidence type="ECO:0000256" key="12">
    <source>
        <dbReference type="ARBA" id="ARBA00022777"/>
    </source>
</evidence>
<dbReference type="Pfam" id="PF02518">
    <property type="entry name" value="HATPase_c"/>
    <property type="match status" value="1"/>
</dbReference>
<evidence type="ECO:0000256" key="9">
    <source>
        <dbReference type="ARBA" id="ARBA00022679"/>
    </source>
</evidence>
<evidence type="ECO:0000256" key="23">
    <source>
        <dbReference type="SAM" id="Coils"/>
    </source>
</evidence>
<evidence type="ECO:0000256" key="1">
    <source>
        <dbReference type="ARBA" id="ARBA00000085"/>
    </source>
</evidence>
<comment type="catalytic activity">
    <reaction evidence="1">
        <text>ATP + protein L-histidine = ADP + protein N-phospho-L-histidine.</text>
        <dbReference type="EC" id="2.7.13.3"/>
    </reaction>
</comment>
<dbReference type="GO" id="GO:0005886">
    <property type="term" value="C:plasma membrane"/>
    <property type="evidence" value="ECO:0007669"/>
    <property type="project" value="UniProtKB-SubCell"/>
</dbReference>
<keyword evidence="15" id="KW-0902">Two-component regulatory system</keyword>
<evidence type="ECO:0000313" key="32">
    <source>
        <dbReference type="Proteomes" id="UP000183940"/>
    </source>
</evidence>
<keyword evidence="23" id="KW-0175">Coiled coil</keyword>
<dbReference type="CDD" id="cd00130">
    <property type="entry name" value="PAS"/>
    <property type="match status" value="4"/>
</dbReference>
<dbReference type="InterPro" id="IPR000644">
    <property type="entry name" value="CBS_dom"/>
</dbReference>
<dbReference type="PROSITE" id="PS50112">
    <property type="entry name" value="PAS"/>
    <property type="match status" value="3"/>
</dbReference>
<comment type="subcellular location">
    <subcellularLocation>
        <location evidence="3">Cell membrane</location>
        <topology evidence="3">Multi-pass membrane protein</topology>
    </subcellularLocation>
    <subcellularLocation>
        <location evidence="2">Cytoplasm</location>
    </subcellularLocation>
</comment>
<feature type="domain" description="CBS" evidence="30">
    <location>
        <begin position="18"/>
        <end position="94"/>
    </location>
</feature>
<dbReference type="GO" id="GO:0005524">
    <property type="term" value="F:ATP binding"/>
    <property type="evidence" value="ECO:0007669"/>
    <property type="project" value="UniProtKB-KW"/>
</dbReference>
<keyword evidence="6" id="KW-1003">Cell membrane</keyword>
<feature type="domain" description="CBS" evidence="30">
    <location>
        <begin position="234"/>
        <end position="292"/>
    </location>
</feature>
<evidence type="ECO:0000259" key="26">
    <source>
        <dbReference type="PROSITE" id="PS50110"/>
    </source>
</evidence>
<feature type="domain" description="PAS" evidence="27">
    <location>
        <begin position="1059"/>
        <end position="1104"/>
    </location>
</feature>
<keyword evidence="14" id="KW-1133">Transmembrane helix</keyword>
<dbReference type="PROSITE" id="PS50046">
    <property type="entry name" value="PHYTOCHROME_2"/>
    <property type="match status" value="1"/>
</dbReference>
<dbReference type="InterPro" id="IPR000014">
    <property type="entry name" value="PAS"/>
</dbReference>
<keyword evidence="16" id="KW-0472">Membrane</keyword>
<evidence type="ECO:0000256" key="19">
    <source>
        <dbReference type="ARBA" id="ARBA00074306"/>
    </source>
</evidence>
<dbReference type="SMART" id="SM00091">
    <property type="entry name" value="PAS"/>
    <property type="match status" value="4"/>
</dbReference>
<evidence type="ECO:0000256" key="6">
    <source>
        <dbReference type="ARBA" id="ARBA00022475"/>
    </source>
</evidence>
<dbReference type="InterPro" id="IPR046342">
    <property type="entry name" value="CBS_dom_sf"/>
</dbReference>
<feature type="modified residue" description="Phosphohistidine" evidence="20">
    <location>
        <position position="1928"/>
    </location>
</feature>
<keyword evidence="8 21" id="KW-0597">Phosphoprotein</keyword>
<dbReference type="InterPro" id="IPR003594">
    <property type="entry name" value="HATPase_dom"/>
</dbReference>
<dbReference type="Gene3D" id="3.30.450.20">
    <property type="entry name" value="PAS domain"/>
    <property type="match status" value="5"/>
</dbReference>
<dbReference type="SMART" id="SM00448">
    <property type="entry name" value="REC"/>
    <property type="match status" value="2"/>
</dbReference>
<comment type="subunit">
    <text evidence="17">At low DSF concentrations, interacts with RpfF.</text>
</comment>
<dbReference type="STRING" id="1925591.BI308_16930"/>
<evidence type="ECO:0000256" key="21">
    <source>
        <dbReference type="PROSITE-ProRule" id="PRU00169"/>
    </source>
</evidence>
<dbReference type="PROSITE" id="PS50109">
    <property type="entry name" value="HIS_KIN"/>
    <property type="match status" value="1"/>
</dbReference>
<organism evidence="31 32">
    <name type="scientific">Roseofilum reptotaenium AO1-A</name>
    <dbReference type="NCBI Taxonomy" id="1925591"/>
    <lineage>
        <taxon>Bacteria</taxon>
        <taxon>Bacillati</taxon>
        <taxon>Cyanobacteriota</taxon>
        <taxon>Cyanophyceae</taxon>
        <taxon>Desertifilales</taxon>
        <taxon>Desertifilaceae</taxon>
        <taxon>Roseofilum</taxon>
    </lineage>
</organism>
<feature type="domain" description="PAC" evidence="28">
    <location>
        <begin position="576"/>
        <end position="628"/>
    </location>
</feature>
<evidence type="ECO:0000256" key="17">
    <source>
        <dbReference type="ARBA" id="ARBA00064003"/>
    </source>
</evidence>
<dbReference type="FunFam" id="3.30.450.20:FF:000099">
    <property type="entry name" value="Sensory box sensor histidine kinase"/>
    <property type="match status" value="1"/>
</dbReference>
<dbReference type="CDD" id="cd17774">
    <property type="entry name" value="CBS_two-component_sensor_histidine_kinase_repeat2"/>
    <property type="match status" value="1"/>
</dbReference>
<dbReference type="InterPro" id="IPR016132">
    <property type="entry name" value="Phyto_chromo_attachment"/>
</dbReference>
<dbReference type="InterPro" id="IPR001789">
    <property type="entry name" value="Sig_transdc_resp-reg_receiver"/>
</dbReference>
<dbReference type="SUPFAM" id="SSF47384">
    <property type="entry name" value="Homodimeric domain of signal transducing histidine kinase"/>
    <property type="match status" value="1"/>
</dbReference>